<dbReference type="Pfam" id="PF01226">
    <property type="entry name" value="Form_Nir_trans"/>
    <property type="match status" value="1"/>
</dbReference>
<dbReference type="AlphaFoldDB" id="A0A4R6FS65"/>
<keyword evidence="4 6" id="KW-0472">Membrane</keyword>
<dbReference type="InterPro" id="IPR023271">
    <property type="entry name" value="Aquaporin-like"/>
</dbReference>
<keyword evidence="3 6" id="KW-1133">Transmembrane helix</keyword>
<dbReference type="Gene3D" id="1.20.1080.10">
    <property type="entry name" value="Glycerol uptake facilitator protein"/>
    <property type="match status" value="1"/>
</dbReference>
<proteinExistence type="predicted"/>
<evidence type="ECO:0000256" key="3">
    <source>
        <dbReference type="ARBA" id="ARBA00022989"/>
    </source>
</evidence>
<feature type="compositionally biased region" description="Basic and acidic residues" evidence="5">
    <location>
        <begin position="1"/>
        <end position="12"/>
    </location>
</feature>
<protein>
    <submittedName>
        <fullName evidence="7">Formate/nitrite transporter FocA (FNT family)</fullName>
    </submittedName>
</protein>
<comment type="subcellular location">
    <subcellularLocation>
        <location evidence="1">Membrane</location>
        <topology evidence="1">Multi-pass membrane protein</topology>
    </subcellularLocation>
</comment>
<keyword evidence="2 6" id="KW-0812">Transmembrane</keyword>
<feature type="transmembrane region" description="Helical" evidence="6">
    <location>
        <begin position="221"/>
        <end position="241"/>
    </location>
</feature>
<dbReference type="PANTHER" id="PTHR30520">
    <property type="entry name" value="FORMATE TRANSPORTER-RELATED"/>
    <property type="match status" value="1"/>
</dbReference>
<evidence type="ECO:0000256" key="6">
    <source>
        <dbReference type="SAM" id="Phobius"/>
    </source>
</evidence>
<evidence type="ECO:0000256" key="1">
    <source>
        <dbReference type="ARBA" id="ARBA00004141"/>
    </source>
</evidence>
<gene>
    <name evidence="7" type="ORF">EV664_104198</name>
</gene>
<sequence>MSRRERELREGALSDEELGAEAEEQATNISEEEEVEVEERRAPPAKVVHEVIRRQGIEELERPAASLLWSGLVAGVAIGMSILAEAILKVRLPESPAKEFLVGIGYTVGFVIVILGRLQLFTESTITAVLPLATKPSWASLGRTARLWVLVLAANMAGTFAFALFAHIGGFGGAEMQGAIVEVSKVILEHDAWATFLTGIPSGFLLAVIVWLMPSSSGQRVWIIMLLTGLIVWGGFAHVVAGSCEAWVLVIAGTVSLPWAIGSFLFPALIGNVVGGTALFTFLAHAQVHREIHR</sequence>
<dbReference type="EMBL" id="SNWD01000004">
    <property type="protein sequence ID" value="TDN83714.1"/>
    <property type="molecule type" value="Genomic_DNA"/>
</dbReference>
<evidence type="ECO:0000256" key="5">
    <source>
        <dbReference type="SAM" id="MobiDB-lite"/>
    </source>
</evidence>
<feature type="transmembrane region" description="Helical" evidence="6">
    <location>
        <begin position="261"/>
        <end position="284"/>
    </location>
</feature>
<dbReference type="Proteomes" id="UP000295493">
    <property type="component" value="Unassembled WGS sequence"/>
</dbReference>
<feature type="compositionally biased region" description="Acidic residues" evidence="5">
    <location>
        <begin position="13"/>
        <end position="37"/>
    </location>
</feature>
<evidence type="ECO:0000256" key="4">
    <source>
        <dbReference type="ARBA" id="ARBA00023136"/>
    </source>
</evidence>
<feature type="transmembrane region" description="Helical" evidence="6">
    <location>
        <begin position="147"/>
        <end position="172"/>
    </location>
</feature>
<dbReference type="PANTHER" id="PTHR30520:SF2">
    <property type="entry name" value="INNER MEMBRANE PROTEIN YFDC"/>
    <property type="match status" value="1"/>
</dbReference>
<evidence type="ECO:0000313" key="7">
    <source>
        <dbReference type="EMBL" id="TDN83714.1"/>
    </source>
</evidence>
<feature type="transmembrane region" description="Helical" evidence="6">
    <location>
        <begin position="192"/>
        <end position="214"/>
    </location>
</feature>
<dbReference type="GO" id="GO:0015499">
    <property type="term" value="F:formate transmembrane transporter activity"/>
    <property type="evidence" value="ECO:0007669"/>
    <property type="project" value="TreeGrafter"/>
</dbReference>
<feature type="region of interest" description="Disordered" evidence="5">
    <location>
        <begin position="1"/>
        <end position="40"/>
    </location>
</feature>
<name>A0A4R6FS65_9SPHN</name>
<evidence type="ECO:0000256" key="2">
    <source>
        <dbReference type="ARBA" id="ARBA00022692"/>
    </source>
</evidence>
<feature type="transmembrane region" description="Helical" evidence="6">
    <location>
        <begin position="67"/>
        <end position="88"/>
    </location>
</feature>
<keyword evidence="8" id="KW-1185">Reference proteome</keyword>
<dbReference type="GO" id="GO:0005886">
    <property type="term" value="C:plasma membrane"/>
    <property type="evidence" value="ECO:0007669"/>
    <property type="project" value="TreeGrafter"/>
</dbReference>
<comment type="caution">
    <text evidence="7">The sequence shown here is derived from an EMBL/GenBank/DDBJ whole genome shotgun (WGS) entry which is preliminary data.</text>
</comment>
<accession>A0A4R6FS65</accession>
<feature type="transmembrane region" description="Helical" evidence="6">
    <location>
        <begin position="100"/>
        <end position="118"/>
    </location>
</feature>
<dbReference type="RefSeq" id="WP_211338488.1">
    <property type="nucleotide sequence ID" value="NZ_BMLU01000004.1"/>
</dbReference>
<evidence type="ECO:0000313" key="8">
    <source>
        <dbReference type="Proteomes" id="UP000295493"/>
    </source>
</evidence>
<organism evidence="7 8">
    <name type="scientific">Stakelama pacifica</name>
    <dbReference type="NCBI Taxonomy" id="517720"/>
    <lineage>
        <taxon>Bacteria</taxon>
        <taxon>Pseudomonadati</taxon>
        <taxon>Pseudomonadota</taxon>
        <taxon>Alphaproteobacteria</taxon>
        <taxon>Sphingomonadales</taxon>
        <taxon>Sphingomonadaceae</taxon>
        <taxon>Stakelama</taxon>
    </lineage>
</organism>
<reference evidence="7 8" key="1">
    <citation type="submission" date="2019-03" db="EMBL/GenBank/DDBJ databases">
        <title>Genomic Encyclopedia of Type Strains, Phase IV (KMG-IV): sequencing the most valuable type-strain genomes for metagenomic binning, comparative biology and taxonomic classification.</title>
        <authorList>
            <person name="Goeker M."/>
        </authorList>
    </citation>
    <scope>NUCLEOTIDE SEQUENCE [LARGE SCALE GENOMIC DNA]</scope>
    <source>
        <strain evidence="7 8">DSM 25059</strain>
    </source>
</reference>
<dbReference type="InterPro" id="IPR000292">
    <property type="entry name" value="For/NO2_transpt"/>
</dbReference>